<evidence type="ECO:0000313" key="18">
    <source>
        <dbReference type="Proteomes" id="UP000662618"/>
    </source>
</evidence>
<dbReference type="InterPro" id="IPR001789">
    <property type="entry name" value="Sig_transdc_resp-reg_receiver"/>
</dbReference>
<evidence type="ECO:0000259" key="15">
    <source>
        <dbReference type="PROSITE" id="PS50110"/>
    </source>
</evidence>
<accession>A0A9N8MR41</accession>
<dbReference type="SMART" id="SM00387">
    <property type="entry name" value="HATPase_c"/>
    <property type="match status" value="1"/>
</dbReference>
<proteinExistence type="predicted"/>
<dbReference type="InterPro" id="IPR005467">
    <property type="entry name" value="His_kinase_dom"/>
</dbReference>
<dbReference type="InterPro" id="IPR011006">
    <property type="entry name" value="CheY-like_superfamily"/>
</dbReference>
<evidence type="ECO:0000256" key="10">
    <source>
        <dbReference type="ARBA" id="ARBA00022840"/>
    </source>
</evidence>
<dbReference type="SUPFAM" id="SSF55785">
    <property type="entry name" value="PYP-like sensor domain (PAS domain)"/>
    <property type="match status" value="1"/>
</dbReference>
<dbReference type="PANTHER" id="PTHR43547:SF2">
    <property type="entry name" value="HYBRID SIGNAL TRANSDUCTION HISTIDINE KINASE C"/>
    <property type="match status" value="1"/>
</dbReference>
<dbReference type="EC" id="2.7.13.3" evidence="4"/>
<evidence type="ECO:0000256" key="6">
    <source>
        <dbReference type="ARBA" id="ARBA00022553"/>
    </source>
</evidence>
<dbReference type="CDD" id="cd00075">
    <property type="entry name" value="HATPase"/>
    <property type="match status" value="1"/>
</dbReference>
<feature type="domain" description="PAC" evidence="16">
    <location>
        <begin position="232"/>
        <end position="284"/>
    </location>
</feature>
<dbReference type="FunFam" id="1.10.287.130:FF:000001">
    <property type="entry name" value="Two-component sensor histidine kinase"/>
    <property type="match status" value="1"/>
</dbReference>
<keyword evidence="9" id="KW-0418">Kinase</keyword>
<dbReference type="Proteomes" id="UP000662618">
    <property type="component" value="Unassembled WGS sequence"/>
</dbReference>
<dbReference type="SMART" id="SM00448">
    <property type="entry name" value="REC"/>
    <property type="match status" value="1"/>
</dbReference>
<dbReference type="InterPro" id="IPR004358">
    <property type="entry name" value="Sig_transdc_His_kin-like_C"/>
</dbReference>
<keyword evidence="12" id="KW-0472">Membrane</keyword>
<keyword evidence="18" id="KW-1185">Reference proteome</keyword>
<evidence type="ECO:0000313" key="17">
    <source>
        <dbReference type="EMBL" id="CAD7816174.1"/>
    </source>
</evidence>
<feature type="domain" description="Response regulatory" evidence="15">
    <location>
        <begin position="17"/>
        <end position="134"/>
    </location>
</feature>
<dbReference type="InterPro" id="IPR035965">
    <property type="entry name" value="PAS-like_dom_sf"/>
</dbReference>
<dbReference type="CDD" id="cd00130">
    <property type="entry name" value="PAS"/>
    <property type="match status" value="1"/>
</dbReference>
<feature type="modified residue" description="4-aspartylphosphate" evidence="13">
    <location>
        <position position="66"/>
    </location>
</feature>
<comment type="subcellular location">
    <subcellularLocation>
        <location evidence="2">Cell membrane</location>
    </subcellularLocation>
    <subcellularLocation>
        <location evidence="3">Membrane raft</location>
        <topology evidence="3">Multi-pass membrane protein</topology>
    </subcellularLocation>
</comment>
<sequence>MVNKPDTKPYQTILYCMILIVDDNQNNIYSLKKLLESHDFPVDTANSGEEALGKALKNNYALIILDVQMPGMDGFEVAETFSGYSKTKEIPIIFLSAVNTDKRFITRGYNSGGMDYVTKPIDPEILMLKVKTFYNLQENNLAMKKTQQSLELEVKGRREAQIFMKSEIDHFHLMLEALPQIAFTINEDGFISFVNRKWYEYSESDQQFPETHPDDLNIEDEFQRCRKKGKPLELEARIKNLDSGDFRYHLLRMSPVYQDEKINNWVGTFTDIEDQKKMEKEKDEFLSIASHELKTPLTSIKAYIQLLDRKLKINNNLTEAVYAGKALDQIEKLNTLITDLLDVSKIENGKLKINKKPSDLEKLIHNTIDTILQTHDNPNVKIDRHIGKINQLVPFDAIRIEQVLINFLTNAIKYSPENNQVIVTTFVDDDEVKVSVTDFGIGIPEFKQDAVFRKFYRVEESSVQFQGMGIGLYICAEIIKQHHGTIGLSSKVEEGSTFYFTLPLN</sequence>
<evidence type="ECO:0000256" key="3">
    <source>
        <dbReference type="ARBA" id="ARBA00004314"/>
    </source>
</evidence>
<protein>
    <recommendedName>
        <fullName evidence="4">histidine kinase</fullName>
        <ecNumber evidence="4">2.7.13.3</ecNumber>
    </recommendedName>
</protein>
<dbReference type="NCBIfam" id="TIGR00229">
    <property type="entry name" value="sensory_box"/>
    <property type="match status" value="1"/>
</dbReference>
<evidence type="ECO:0000256" key="12">
    <source>
        <dbReference type="ARBA" id="ARBA00023136"/>
    </source>
</evidence>
<evidence type="ECO:0000256" key="8">
    <source>
        <dbReference type="ARBA" id="ARBA00022741"/>
    </source>
</evidence>
<dbReference type="GO" id="GO:0045121">
    <property type="term" value="C:membrane raft"/>
    <property type="evidence" value="ECO:0007669"/>
    <property type="project" value="UniProtKB-SubCell"/>
</dbReference>
<evidence type="ECO:0000256" key="2">
    <source>
        <dbReference type="ARBA" id="ARBA00004236"/>
    </source>
</evidence>
<dbReference type="InterPro" id="IPR036890">
    <property type="entry name" value="HATPase_C_sf"/>
</dbReference>
<dbReference type="InterPro" id="IPR000014">
    <property type="entry name" value="PAS"/>
</dbReference>
<dbReference type="GO" id="GO:0005886">
    <property type="term" value="C:plasma membrane"/>
    <property type="evidence" value="ECO:0007669"/>
    <property type="project" value="UniProtKB-SubCell"/>
</dbReference>
<dbReference type="EMBL" id="CAJIMS010000001">
    <property type="protein sequence ID" value="CAD7816174.1"/>
    <property type="molecule type" value="Genomic_DNA"/>
</dbReference>
<evidence type="ECO:0000256" key="11">
    <source>
        <dbReference type="ARBA" id="ARBA00023012"/>
    </source>
</evidence>
<dbReference type="SUPFAM" id="SSF52172">
    <property type="entry name" value="CheY-like"/>
    <property type="match status" value="1"/>
</dbReference>
<dbReference type="SMART" id="SM00388">
    <property type="entry name" value="HisKA"/>
    <property type="match status" value="1"/>
</dbReference>
<dbReference type="Gene3D" id="1.10.287.130">
    <property type="match status" value="1"/>
</dbReference>
<evidence type="ECO:0000256" key="5">
    <source>
        <dbReference type="ARBA" id="ARBA00022475"/>
    </source>
</evidence>
<dbReference type="Pfam" id="PF02518">
    <property type="entry name" value="HATPase_c"/>
    <property type="match status" value="1"/>
</dbReference>
<evidence type="ECO:0000256" key="4">
    <source>
        <dbReference type="ARBA" id="ARBA00012438"/>
    </source>
</evidence>
<keyword evidence="8" id="KW-0547">Nucleotide-binding</keyword>
<comment type="catalytic activity">
    <reaction evidence="1">
        <text>ATP + protein L-histidine = ADP + protein N-phospho-L-histidine.</text>
        <dbReference type="EC" id="2.7.13.3"/>
    </reaction>
</comment>
<dbReference type="Gene3D" id="3.30.450.20">
    <property type="entry name" value="PAS domain"/>
    <property type="match status" value="1"/>
</dbReference>
<dbReference type="InterPro" id="IPR036097">
    <property type="entry name" value="HisK_dim/P_sf"/>
</dbReference>
<gene>
    <name evidence="17" type="primary">phoR_2</name>
    <name evidence="17" type="ORF">CHRY9390_03115</name>
</gene>
<evidence type="ECO:0000259" key="16">
    <source>
        <dbReference type="PROSITE" id="PS50113"/>
    </source>
</evidence>
<keyword evidence="11" id="KW-0902">Two-component regulatory system</keyword>
<dbReference type="FunFam" id="3.30.565.10:FF:000023">
    <property type="entry name" value="PAS domain-containing sensor histidine kinase"/>
    <property type="match status" value="1"/>
</dbReference>
<organism evidence="17 18">
    <name type="scientific">Chryseobacterium aquaeductus</name>
    <dbReference type="NCBI Taxonomy" id="2675056"/>
    <lineage>
        <taxon>Bacteria</taxon>
        <taxon>Pseudomonadati</taxon>
        <taxon>Bacteroidota</taxon>
        <taxon>Flavobacteriia</taxon>
        <taxon>Flavobacteriales</taxon>
        <taxon>Weeksellaceae</taxon>
        <taxon>Chryseobacterium group</taxon>
        <taxon>Chryseobacterium</taxon>
    </lineage>
</organism>
<evidence type="ECO:0000256" key="9">
    <source>
        <dbReference type="ARBA" id="ARBA00022777"/>
    </source>
</evidence>
<reference evidence="17" key="1">
    <citation type="submission" date="2020-12" db="EMBL/GenBank/DDBJ databases">
        <authorList>
            <person name="Rodrigo-Torres L."/>
            <person name="Arahal R. D."/>
            <person name="Lucena T."/>
        </authorList>
    </citation>
    <scope>NUCLEOTIDE SEQUENCE</scope>
    <source>
        <strain evidence="17">CECT 9390</strain>
    </source>
</reference>
<dbReference type="PROSITE" id="PS50109">
    <property type="entry name" value="HIS_KIN"/>
    <property type="match status" value="1"/>
</dbReference>
<dbReference type="GO" id="GO:0000155">
    <property type="term" value="F:phosphorelay sensor kinase activity"/>
    <property type="evidence" value="ECO:0007669"/>
    <property type="project" value="InterPro"/>
</dbReference>
<dbReference type="CDD" id="cd00082">
    <property type="entry name" value="HisKA"/>
    <property type="match status" value="1"/>
</dbReference>
<dbReference type="Pfam" id="PF00512">
    <property type="entry name" value="HisKA"/>
    <property type="match status" value="1"/>
</dbReference>
<evidence type="ECO:0000259" key="14">
    <source>
        <dbReference type="PROSITE" id="PS50109"/>
    </source>
</evidence>
<feature type="domain" description="Histidine kinase" evidence="14">
    <location>
        <begin position="288"/>
        <end position="505"/>
    </location>
</feature>
<dbReference type="PRINTS" id="PR00344">
    <property type="entry name" value="BCTRLSENSOR"/>
</dbReference>
<dbReference type="Pfam" id="PF00072">
    <property type="entry name" value="Response_reg"/>
    <property type="match status" value="1"/>
</dbReference>
<keyword evidence="5" id="KW-1003">Cell membrane</keyword>
<evidence type="ECO:0000256" key="13">
    <source>
        <dbReference type="PROSITE-ProRule" id="PRU00169"/>
    </source>
</evidence>
<dbReference type="InterPro" id="IPR003661">
    <property type="entry name" value="HisK_dim/P_dom"/>
</dbReference>
<keyword evidence="6 13" id="KW-0597">Phosphoprotein</keyword>
<dbReference type="PROSITE" id="PS50113">
    <property type="entry name" value="PAC"/>
    <property type="match status" value="1"/>
</dbReference>
<dbReference type="PANTHER" id="PTHR43547">
    <property type="entry name" value="TWO-COMPONENT HISTIDINE KINASE"/>
    <property type="match status" value="1"/>
</dbReference>
<keyword evidence="7 17" id="KW-0808">Transferase</keyword>
<dbReference type="AlphaFoldDB" id="A0A9N8MR41"/>
<dbReference type="PROSITE" id="PS50110">
    <property type="entry name" value="RESPONSE_REGULATORY"/>
    <property type="match status" value="1"/>
</dbReference>
<name>A0A9N8MR41_9FLAO</name>
<evidence type="ECO:0000256" key="7">
    <source>
        <dbReference type="ARBA" id="ARBA00022679"/>
    </source>
</evidence>
<dbReference type="GO" id="GO:0005524">
    <property type="term" value="F:ATP binding"/>
    <property type="evidence" value="ECO:0007669"/>
    <property type="project" value="UniProtKB-KW"/>
</dbReference>
<dbReference type="InterPro" id="IPR003594">
    <property type="entry name" value="HATPase_dom"/>
</dbReference>
<dbReference type="InterPro" id="IPR000700">
    <property type="entry name" value="PAS-assoc_C"/>
</dbReference>
<comment type="caution">
    <text evidence="17">The sequence shown here is derived from an EMBL/GenBank/DDBJ whole genome shotgun (WGS) entry which is preliminary data.</text>
</comment>
<dbReference type="SUPFAM" id="SSF55874">
    <property type="entry name" value="ATPase domain of HSP90 chaperone/DNA topoisomerase II/histidine kinase"/>
    <property type="match status" value="1"/>
</dbReference>
<evidence type="ECO:0000256" key="1">
    <source>
        <dbReference type="ARBA" id="ARBA00000085"/>
    </source>
</evidence>
<dbReference type="Gene3D" id="3.30.565.10">
    <property type="entry name" value="Histidine kinase-like ATPase, C-terminal domain"/>
    <property type="match status" value="1"/>
</dbReference>
<keyword evidence="10" id="KW-0067">ATP-binding</keyword>
<dbReference type="SUPFAM" id="SSF47384">
    <property type="entry name" value="Homodimeric domain of signal transducing histidine kinase"/>
    <property type="match status" value="1"/>
</dbReference>
<dbReference type="Gene3D" id="3.40.50.2300">
    <property type="match status" value="1"/>
</dbReference>